<gene>
    <name evidence="3" type="ORF">SAMN05421676_109137</name>
</gene>
<dbReference type="Proteomes" id="UP000199095">
    <property type="component" value="Unassembled WGS sequence"/>
</dbReference>
<accession>A0A1I0HR28</accession>
<proteinExistence type="predicted"/>
<feature type="signal peptide" evidence="2">
    <location>
        <begin position="1"/>
        <end position="21"/>
    </location>
</feature>
<evidence type="ECO:0000256" key="2">
    <source>
        <dbReference type="SAM" id="SignalP"/>
    </source>
</evidence>
<feature type="compositionally biased region" description="Low complexity" evidence="1">
    <location>
        <begin position="187"/>
        <end position="202"/>
    </location>
</feature>
<reference evidence="4" key="1">
    <citation type="submission" date="2016-10" db="EMBL/GenBank/DDBJ databases">
        <authorList>
            <person name="Varghese N."/>
            <person name="Submissions S."/>
        </authorList>
    </citation>
    <scope>NUCLEOTIDE SEQUENCE [LARGE SCALE GENOMIC DNA]</scope>
    <source>
        <strain evidence="4">CGMCC 1.3566</strain>
    </source>
</reference>
<keyword evidence="2" id="KW-0732">Signal</keyword>
<evidence type="ECO:0000256" key="1">
    <source>
        <dbReference type="SAM" id="MobiDB-lite"/>
    </source>
</evidence>
<sequence>MRKVIYSILIMCLAITLSACNNEDEAQNNNNMDQYLNVKDSEVTHEDKEYSNTEMAEHLADIAADVPGVNSATAVAVGPYSVVGIDVDKELDRSRVGTIKYSVSEALKQDIHGNNTMVTADGDVTERIRRLANKVRQGHPEDAIMDELSSIVGRYMPEVPQKENQPTEPDSNSEMLNDQKKKDQLDNLQNEQSNKQKNKNSS</sequence>
<feature type="chain" id="PRO_5038441831" evidence="2">
    <location>
        <begin position="22"/>
        <end position="202"/>
    </location>
</feature>
<keyword evidence="3" id="KW-0449">Lipoprotein</keyword>
<dbReference type="PROSITE" id="PS51257">
    <property type="entry name" value="PROKAR_LIPOPROTEIN"/>
    <property type="match status" value="1"/>
</dbReference>
<feature type="region of interest" description="Disordered" evidence="1">
    <location>
        <begin position="157"/>
        <end position="202"/>
    </location>
</feature>
<evidence type="ECO:0000313" key="4">
    <source>
        <dbReference type="Proteomes" id="UP000199095"/>
    </source>
</evidence>
<organism evidence="3 4">
    <name type="scientific">Salinibacillus kushneri</name>
    <dbReference type="NCBI Taxonomy" id="237682"/>
    <lineage>
        <taxon>Bacteria</taxon>
        <taxon>Bacillati</taxon>
        <taxon>Bacillota</taxon>
        <taxon>Bacilli</taxon>
        <taxon>Bacillales</taxon>
        <taxon>Bacillaceae</taxon>
        <taxon>Salinibacillus</taxon>
    </lineage>
</organism>
<dbReference type="GO" id="GO:0030435">
    <property type="term" value="P:sporulation resulting in formation of a cellular spore"/>
    <property type="evidence" value="ECO:0007669"/>
    <property type="project" value="InterPro"/>
</dbReference>
<feature type="compositionally biased region" description="Polar residues" evidence="1">
    <location>
        <begin position="162"/>
        <end position="176"/>
    </location>
</feature>
<dbReference type="InterPro" id="IPR014247">
    <property type="entry name" value="Spore_lipoprot_YhcN/YlaJ"/>
</dbReference>
<name>A0A1I0HR28_9BACI</name>
<dbReference type="OrthoDB" id="2381329at2"/>
<dbReference type="AlphaFoldDB" id="A0A1I0HR28"/>
<dbReference type="Pfam" id="PF09580">
    <property type="entry name" value="Spore_YhcN_YlaJ"/>
    <property type="match status" value="1"/>
</dbReference>
<dbReference type="RefSeq" id="WP_093136541.1">
    <property type="nucleotide sequence ID" value="NZ_FOHJ01000009.1"/>
</dbReference>
<dbReference type="EMBL" id="FOHJ01000009">
    <property type="protein sequence ID" value="SET86457.1"/>
    <property type="molecule type" value="Genomic_DNA"/>
</dbReference>
<dbReference type="NCBIfam" id="TIGR02898">
    <property type="entry name" value="spore_YhcN_YlaJ"/>
    <property type="match status" value="1"/>
</dbReference>
<dbReference type="InterPro" id="IPR019076">
    <property type="entry name" value="Spore_lipoprot_YhcN/YlaJ-like"/>
</dbReference>
<evidence type="ECO:0000313" key="3">
    <source>
        <dbReference type="EMBL" id="SET86457.1"/>
    </source>
</evidence>
<protein>
    <submittedName>
        <fullName evidence="3">Sporulation lipoprotein, YhcN/YlaJ family</fullName>
    </submittedName>
</protein>
<dbReference type="STRING" id="237682.SAMN05421676_109137"/>
<keyword evidence="4" id="KW-1185">Reference proteome</keyword>